<dbReference type="AlphaFoldDB" id="A0A9W6DDH5"/>
<reference evidence="1" key="1">
    <citation type="submission" date="2022-06" db="EMBL/GenBank/DDBJ databases">
        <title>Vallitalea longa sp. nov., an anaerobic bacterium isolated from marine sediment.</title>
        <authorList>
            <person name="Hirano S."/>
            <person name="Terahara T."/>
            <person name="Mori K."/>
            <person name="Hamada M."/>
            <person name="Matsumoto R."/>
            <person name="Kobayashi T."/>
        </authorList>
    </citation>
    <scope>NUCLEOTIDE SEQUENCE</scope>
    <source>
        <strain evidence="1">SH18-1</strain>
    </source>
</reference>
<dbReference type="InterPro" id="IPR010254">
    <property type="entry name" value="B12-dep_deHydtase_bsu"/>
</dbReference>
<gene>
    <name evidence="1" type="ORF">SH1V18_06500</name>
</gene>
<evidence type="ECO:0000313" key="2">
    <source>
        <dbReference type="Proteomes" id="UP001144256"/>
    </source>
</evidence>
<dbReference type="EMBL" id="BRLB01000001">
    <property type="protein sequence ID" value="GKX28170.1"/>
    <property type="molecule type" value="Genomic_DNA"/>
</dbReference>
<protein>
    <submittedName>
        <fullName evidence="1">Glycerol dehydratase</fullName>
    </submittedName>
</protein>
<proteinExistence type="predicted"/>
<sequence>MENRRPEIHVCYSKQNKRYVKDILAGIEEEGLFSYCYETREFDPIVTAYRAAESSLLGVGVSAVGNHVVLHVSNLKSDEPLLKMNITDLSDYRGLGSNAARYVKGIPFRL</sequence>
<accession>A0A9W6DDH5</accession>
<organism evidence="1 2">
    <name type="scientific">Vallitalea longa</name>
    <dbReference type="NCBI Taxonomy" id="2936439"/>
    <lineage>
        <taxon>Bacteria</taxon>
        <taxon>Bacillati</taxon>
        <taxon>Bacillota</taxon>
        <taxon>Clostridia</taxon>
        <taxon>Lachnospirales</taxon>
        <taxon>Vallitaleaceae</taxon>
        <taxon>Vallitalea</taxon>
    </lineage>
</organism>
<dbReference type="Pfam" id="PF02288">
    <property type="entry name" value="Dehydratase_MU"/>
    <property type="match status" value="1"/>
</dbReference>
<keyword evidence="2" id="KW-1185">Reference proteome</keyword>
<name>A0A9W6DDH5_9FIRM</name>
<dbReference type="RefSeq" id="WP_281812189.1">
    <property type="nucleotide sequence ID" value="NZ_BRLB01000001.1"/>
</dbReference>
<comment type="caution">
    <text evidence="1">The sequence shown here is derived from an EMBL/GenBank/DDBJ whole genome shotgun (WGS) entry which is preliminary data.</text>
</comment>
<evidence type="ECO:0000313" key="1">
    <source>
        <dbReference type="EMBL" id="GKX28170.1"/>
    </source>
</evidence>
<dbReference type="SUPFAM" id="SSF52968">
    <property type="entry name" value="B12-dependent dehydatase associated subunit"/>
    <property type="match status" value="1"/>
</dbReference>
<dbReference type="Proteomes" id="UP001144256">
    <property type="component" value="Unassembled WGS sequence"/>
</dbReference>
<dbReference type="InterPro" id="IPR003208">
    <property type="entry name" value="Dehydtase/Dehydtase_re"/>
</dbReference>
<dbReference type="Gene3D" id="3.40.50.10150">
    <property type="entry name" value="B12-dependent dehydatase associated subunit"/>
    <property type="match status" value="1"/>
</dbReference>